<dbReference type="Gene3D" id="2.40.320.10">
    <property type="entry name" value="Hypothetical Protein Pfu-838710-001"/>
    <property type="match status" value="1"/>
</dbReference>
<accession>A0A6C0EIN4</accession>
<dbReference type="InterPro" id="IPR033469">
    <property type="entry name" value="CYTH-like_dom_sf"/>
</dbReference>
<evidence type="ECO:0000313" key="2">
    <source>
        <dbReference type="EMBL" id="QHT28149.1"/>
    </source>
</evidence>
<organism evidence="2">
    <name type="scientific">viral metagenome</name>
    <dbReference type="NCBI Taxonomy" id="1070528"/>
    <lineage>
        <taxon>unclassified sequences</taxon>
        <taxon>metagenomes</taxon>
        <taxon>organismal metagenomes</taxon>
    </lineage>
</organism>
<feature type="region of interest" description="Disordered" evidence="1">
    <location>
        <begin position="193"/>
        <end position="227"/>
    </location>
</feature>
<reference evidence="2" key="1">
    <citation type="journal article" date="2020" name="Nature">
        <title>Giant virus diversity and host interactions through global metagenomics.</title>
        <authorList>
            <person name="Schulz F."/>
            <person name="Roux S."/>
            <person name="Paez-Espino D."/>
            <person name="Jungbluth S."/>
            <person name="Walsh D.A."/>
            <person name="Denef V.J."/>
            <person name="McMahon K.D."/>
            <person name="Konstantinidis K.T."/>
            <person name="Eloe-Fadrosh E.A."/>
            <person name="Kyrpides N.C."/>
            <person name="Woyke T."/>
        </authorList>
    </citation>
    <scope>NUCLEOTIDE SEQUENCE</scope>
    <source>
        <strain evidence="2">GVMAG-M-3300001348-25</strain>
    </source>
</reference>
<dbReference type="EMBL" id="MN738852">
    <property type="protein sequence ID" value="QHT28149.1"/>
    <property type="molecule type" value="Genomic_DNA"/>
</dbReference>
<dbReference type="AlphaFoldDB" id="A0A6C0EIN4"/>
<protein>
    <recommendedName>
        <fullName evidence="3">CYTH domain-containing protein</fullName>
    </recommendedName>
</protein>
<sequence>MLYEYECKIIDVPITELRNKIEKNGGKRIHSSVLFRRYLFFLPNNKQNGFIRLRSEGRDRVTLTCKIFNPRSKYPKEDEIELKANFDDAYHFLLNCGLKQKSYIETKREKWSHPLVKEIVIDHWPGLEPYMEIDCENEKNLQKAINMFDIEKKHIFYEGVHELYKSKYNIRKNEFINIPKLDFSNFKKQLTQNKKRKTLKRKRARKYNGNKSTKKNSSRRTRRKNTK</sequence>
<evidence type="ECO:0000256" key="1">
    <source>
        <dbReference type="SAM" id="MobiDB-lite"/>
    </source>
</evidence>
<dbReference type="SUPFAM" id="SSF55154">
    <property type="entry name" value="CYTH-like phosphatases"/>
    <property type="match status" value="1"/>
</dbReference>
<name>A0A6C0EIN4_9ZZZZ</name>
<proteinExistence type="predicted"/>
<evidence type="ECO:0008006" key="3">
    <source>
        <dbReference type="Google" id="ProtNLM"/>
    </source>
</evidence>